<protein>
    <recommendedName>
        <fullName evidence="3">Replication protein</fullName>
    </recommendedName>
</protein>
<evidence type="ECO:0000313" key="1">
    <source>
        <dbReference type="EMBL" id="OLU46819.1"/>
    </source>
</evidence>
<dbReference type="RefSeq" id="WP_075884686.1">
    <property type="nucleotide sequence ID" value="NZ_MPJZ01000019.1"/>
</dbReference>
<reference evidence="1 2" key="1">
    <citation type="submission" date="2016-11" db="EMBL/GenBank/DDBJ databases">
        <title>Description of two novel members of the family Erysipelotrichaceae: Ileibacterium lipovorans gen. nov., sp. nov. and Dubosiella newyorkensis, gen. nov., sp. nov.</title>
        <authorList>
            <person name="Cox L.M."/>
            <person name="Sohn J."/>
            <person name="Tyrrell K.L."/>
            <person name="Citron D.M."/>
            <person name="Lawson P.A."/>
            <person name="Patel N.B."/>
            <person name="Iizumi T."/>
            <person name="Perez-Perez G.I."/>
            <person name="Goldstein E.J."/>
            <person name="Blaser M.J."/>
        </authorList>
    </citation>
    <scope>NUCLEOTIDE SEQUENCE [LARGE SCALE GENOMIC DNA]</scope>
    <source>
        <strain evidence="1 2">NYU-BL-K8</strain>
    </source>
</reference>
<name>A0A1Q9YMX5_9FIRM</name>
<dbReference type="AlphaFoldDB" id="A0A1Q9YMX5"/>
<sequence>MLSDVVLKWGGIKVDPMEVYKDIFKLGEGYIQKENEPKGSFKANPIAYFKNADEKHGHFRIMFEDKFEKIYKEELMNADFCVMNGITYFGAKYTSDHASKMYAMIFDIDGVTDDGLHNFFYAAFNKEFDYYPLPNYVALSGHGIHLYYVFENPVPLFPNLKLQLKELKYSLTERMWNKNTSTDKKVQKQGINQPFRVLGSKCKSGAPLERVEVYRINPHPVNIAYLNRFVPTKIEIDEKKLFKESKLTLEQAKAKYPEWYENKILNGKRRYWTVKRDLYDWWINQIKKEENGASYGHRYFCIMALVIYGIKCGISKQEIETDAVGLIPFLNGLNDKEPFTEEDIRSALECYDERYNTFPLKDIEKLTNIRIQRNKRNYQKQKDHLEEARAIRDIRFRRQGKKWDDNNGRKPKKEIVQDWRRRNPDGKKIDCERDTGLSRPTVLKWWDAQKEVRRSSSIPRGHFVPQNIVRSRSDSDAVSVTIQLPKSTIDEINRMSLKELQVFMEYQEDDNVLGYAYIRVRQLKKASENGDA</sequence>
<evidence type="ECO:0000313" key="2">
    <source>
        <dbReference type="Proteomes" id="UP000186758"/>
    </source>
</evidence>
<comment type="caution">
    <text evidence="1">The sequence shown here is derived from an EMBL/GenBank/DDBJ whole genome shotgun (WGS) entry which is preliminary data.</text>
</comment>
<organism evidence="1 2">
    <name type="scientific">Faecalibaculum rodentium</name>
    <dbReference type="NCBI Taxonomy" id="1702221"/>
    <lineage>
        <taxon>Bacteria</taxon>
        <taxon>Bacillati</taxon>
        <taxon>Bacillota</taxon>
        <taxon>Erysipelotrichia</taxon>
        <taxon>Erysipelotrichales</taxon>
        <taxon>Erysipelotrichaceae</taxon>
        <taxon>Faecalibaculum</taxon>
    </lineage>
</organism>
<dbReference type="Proteomes" id="UP000186758">
    <property type="component" value="Unassembled WGS sequence"/>
</dbReference>
<proteinExistence type="predicted"/>
<gene>
    <name evidence="1" type="ORF">BO223_01630</name>
</gene>
<accession>A0A1Q9YMX5</accession>
<evidence type="ECO:0008006" key="3">
    <source>
        <dbReference type="Google" id="ProtNLM"/>
    </source>
</evidence>
<dbReference type="EMBL" id="MPJZ01000019">
    <property type="protein sequence ID" value="OLU46819.1"/>
    <property type="molecule type" value="Genomic_DNA"/>
</dbReference>